<evidence type="ECO:0000256" key="3">
    <source>
        <dbReference type="ARBA" id="ARBA00023163"/>
    </source>
</evidence>
<dbReference type="InterPro" id="IPR051011">
    <property type="entry name" value="Metal_resp_trans_reg"/>
</dbReference>
<dbReference type="PROSITE" id="PS50987">
    <property type="entry name" value="HTH_ARSR_2"/>
    <property type="match status" value="1"/>
</dbReference>
<organism evidence="5 6">
    <name type="scientific">Crossiella equi</name>
    <dbReference type="NCBI Taxonomy" id="130796"/>
    <lineage>
        <taxon>Bacteria</taxon>
        <taxon>Bacillati</taxon>
        <taxon>Actinomycetota</taxon>
        <taxon>Actinomycetes</taxon>
        <taxon>Pseudonocardiales</taxon>
        <taxon>Pseudonocardiaceae</taxon>
        <taxon>Crossiella</taxon>
    </lineage>
</organism>
<evidence type="ECO:0000256" key="2">
    <source>
        <dbReference type="ARBA" id="ARBA00023125"/>
    </source>
</evidence>
<dbReference type="InterPro" id="IPR036390">
    <property type="entry name" value="WH_DNA-bd_sf"/>
</dbReference>
<accession>A0ABS5AJE1</accession>
<evidence type="ECO:0000313" key="5">
    <source>
        <dbReference type="EMBL" id="MBP2476692.1"/>
    </source>
</evidence>
<keyword evidence="3" id="KW-0804">Transcription</keyword>
<comment type="caution">
    <text evidence="5">The sequence shown here is derived from an EMBL/GenBank/DDBJ whole genome shotgun (WGS) entry which is preliminary data.</text>
</comment>
<feature type="domain" description="HTH arsR-type" evidence="4">
    <location>
        <begin position="177"/>
        <end position="266"/>
    </location>
</feature>
<dbReference type="CDD" id="cd00090">
    <property type="entry name" value="HTH_ARSR"/>
    <property type="match status" value="1"/>
</dbReference>
<keyword evidence="2 5" id="KW-0238">DNA-binding</keyword>
<dbReference type="InterPro" id="IPR001845">
    <property type="entry name" value="HTH_ArsR_DNA-bd_dom"/>
</dbReference>
<dbReference type="PANTHER" id="PTHR43132:SF8">
    <property type="entry name" value="HTH-TYPE TRANSCRIPTIONAL REGULATOR KMTR"/>
    <property type="match status" value="1"/>
</dbReference>
<keyword evidence="6" id="KW-1185">Reference proteome</keyword>
<dbReference type="PANTHER" id="PTHR43132">
    <property type="entry name" value="ARSENICAL RESISTANCE OPERON REPRESSOR ARSR-RELATED"/>
    <property type="match status" value="1"/>
</dbReference>
<evidence type="ECO:0000259" key="4">
    <source>
        <dbReference type="PROSITE" id="PS50987"/>
    </source>
</evidence>
<evidence type="ECO:0000256" key="1">
    <source>
        <dbReference type="ARBA" id="ARBA00023015"/>
    </source>
</evidence>
<dbReference type="SMART" id="SM00418">
    <property type="entry name" value="HTH_ARSR"/>
    <property type="match status" value="1"/>
</dbReference>
<keyword evidence="1" id="KW-0805">Transcription regulation</keyword>
<dbReference type="Pfam" id="PF01022">
    <property type="entry name" value="HTH_5"/>
    <property type="match status" value="1"/>
</dbReference>
<dbReference type="SUPFAM" id="SSF46785">
    <property type="entry name" value="Winged helix' DNA-binding domain"/>
    <property type="match status" value="1"/>
</dbReference>
<dbReference type="Gene3D" id="1.10.10.10">
    <property type="entry name" value="Winged helix-like DNA-binding domain superfamily/Winged helix DNA-binding domain"/>
    <property type="match status" value="1"/>
</dbReference>
<name>A0ABS5AJE1_9PSEU</name>
<dbReference type="Proteomes" id="UP001519363">
    <property type="component" value="Unassembled WGS sequence"/>
</dbReference>
<gene>
    <name evidence="5" type="ORF">JOF53_005564</name>
</gene>
<dbReference type="GO" id="GO:0003677">
    <property type="term" value="F:DNA binding"/>
    <property type="evidence" value="ECO:0007669"/>
    <property type="project" value="UniProtKB-KW"/>
</dbReference>
<dbReference type="InterPro" id="IPR011991">
    <property type="entry name" value="ArsR-like_HTH"/>
</dbReference>
<dbReference type="InterPro" id="IPR036388">
    <property type="entry name" value="WH-like_DNA-bd_sf"/>
</dbReference>
<reference evidence="5 6" key="1">
    <citation type="submission" date="2021-03" db="EMBL/GenBank/DDBJ databases">
        <title>Sequencing the genomes of 1000 actinobacteria strains.</title>
        <authorList>
            <person name="Klenk H.-P."/>
        </authorList>
    </citation>
    <scope>NUCLEOTIDE SEQUENCE [LARGE SCALE GENOMIC DNA]</scope>
    <source>
        <strain evidence="5 6">DSM 44580</strain>
    </source>
</reference>
<evidence type="ECO:0000313" key="6">
    <source>
        <dbReference type="Proteomes" id="UP001519363"/>
    </source>
</evidence>
<sequence length="266" mass="29000">MLDIVPPYGYCPDFLTPAASATEIDEGIDALLDTPEHELRTDLAEFAGSHPTPLWFRRVGEGDKRALRSLTSAVHSYFKACVAPHWKLVRRTVARDRVRRADTVRAGGTDLLLSTLHPSVRWRNPVLEVDFPVDQDLHLDGRGLRLVPSFFCNGMPTTYKDPTRPPVLVYSITHYDPLTAKGTEDSPVLSALLGETRARMLAAVADAECNTSELARRTGAALASASQHATVLRNAGLIWSRKSGRSVVHVATDLGRALLAGASEPS</sequence>
<proteinExistence type="predicted"/>
<protein>
    <submittedName>
        <fullName evidence="5">DNA-binding transcriptional ArsR family regulator</fullName>
    </submittedName>
</protein>
<dbReference type="RefSeq" id="WP_245372879.1">
    <property type="nucleotide sequence ID" value="NZ_JAGIOO010000001.1"/>
</dbReference>
<dbReference type="EMBL" id="JAGIOO010000001">
    <property type="protein sequence ID" value="MBP2476692.1"/>
    <property type="molecule type" value="Genomic_DNA"/>
</dbReference>